<protein>
    <recommendedName>
        <fullName evidence="1">DAGKc domain-containing protein</fullName>
    </recommendedName>
</protein>
<dbReference type="PANTHER" id="PTHR12358:SF31">
    <property type="entry name" value="ACYLGLYCEROL KINASE, MITOCHONDRIAL"/>
    <property type="match status" value="1"/>
</dbReference>
<dbReference type="STRING" id="933084.A0A067Q145"/>
<dbReference type="GO" id="GO:0005737">
    <property type="term" value="C:cytoplasm"/>
    <property type="evidence" value="ECO:0007669"/>
    <property type="project" value="TreeGrafter"/>
</dbReference>
<dbReference type="InParanoid" id="A0A067Q145"/>
<dbReference type="FunCoup" id="A0A067Q145">
    <property type="interactions" value="163"/>
</dbReference>
<dbReference type="InterPro" id="IPR001206">
    <property type="entry name" value="Diacylglycerol_kinase_cat_dom"/>
</dbReference>
<dbReference type="InterPro" id="IPR017438">
    <property type="entry name" value="ATP-NAD_kinase_N"/>
</dbReference>
<dbReference type="EMBL" id="KL197713">
    <property type="protein sequence ID" value="KDQ60793.1"/>
    <property type="molecule type" value="Genomic_DNA"/>
</dbReference>
<dbReference type="SUPFAM" id="SSF111331">
    <property type="entry name" value="NAD kinase/diacylglycerol kinase-like"/>
    <property type="match status" value="1"/>
</dbReference>
<keyword evidence="3" id="KW-1185">Reference proteome</keyword>
<dbReference type="AlphaFoldDB" id="A0A067Q145"/>
<feature type="domain" description="DAGKc" evidence="1">
    <location>
        <begin position="99"/>
        <end position="239"/>
    </location>
</feature>
<dbReference type="PANTHER" id="PTHR12358">
    <property type="entry name" value="SPHINGOSINE KINASE"/>
    <property type="match status" value="1"/>
</dbReference>
<dbReference type="SMART" id="SM00046">
    <property type="entry name" value="DAGKc"/>
    <property type="match status" value="1"/>
</dbReference>
<dbReference type="Gene3D" id="2.60.200.40">
    <property type="match status" value="1"/>
</dbReference>
<accession>A0A067Q145</accession>
<gene>
    <name evidence="2" type="ORF">JAAARDRAFT_31774</name>
</gene>
<dbReference type="GO" id="GO:0001727">
    <property type="term" value="F:lipid kinase activity"/>
    <property type="evidence" value="ECO:0007669"/>
    <property type="project" value="UniProtKB-ARBA"/>
</dbReference>
<organism evidence="2 3">
    <name type="scientific">Jaapia argillacea MUCL 33604</name>
    <dbReference type="NCBI Taxonomy" id="933084"/>
    <lineage>
        <taxon>Eukaryota</taxon>
        <taxon>Fungi</taxon>
        <taxon>Dikarya</taxon>
        <taxon>Basidiomycota</taxon>
        <taxon>Agaricomycotina</taxon>
        <taxon>Agaricomycetes</taxon>
        <taxon>Agaricomycetidae</taxon>
        <taxon>Jaapiales</taxon>
        <taxon>Jaapiaceae</taxon>
        <taxon>Jaapia</taxon>
    </lineage>
</organism>
<dbReference type="InterPro" id="IPR016064">
    <property type="entry name" value="NAD/diacylglycerol_kinase_sf"/>
</dbReference>
<dbReference type="GO" id="GO:0016020">
    <property type="term" value="C:membrane"/>
    <property type="evidence" value="ECO:0007669"/>
    <property type="project" value="TreeGrafter"/>
</dbReference>
<dbReference type="Proteomes" id="UP000027265">
    <property type="component" value="Unassembled WGS sequence"/>
</dbReference>
<dbReference type="InterPro" id="IPR055916">
    <property type="entry name" value="DUF7493"/>
</dbReference>
<evidence type="ECO:0000313" key="2">
    <source>
        <dbReference type="EMBL" id="KDQ60793.1"/>
    </source>
</evidence>
<dbReference type="Pfam" id="PF00781">
    <property type="entry name" value="DAGK_cat"/>
    <property type="match status" value="1"/>
</dbReference>
<dbReference type="HOGENOM" id="CLU_013399_0_0_1"/>
<dbReference type="GO" id="GO:0016773">
    <property type="term" value="F:phosphotransferase activity, alcohol group as acceptor"/>
    <property type="evidence" value="ECO:0007669"/>
    <property type="project" value="UniProtKB-ARBA"/>
</dbReference>
<dbReference type="InterPro" id="IPR050187">
    <property type="entry name" value="Lipid_Phosphate_FormReg"/>
</dbReference>
<evidence type="ECO:0000259" key="1">
    <source>
        <dbReference type="PROSITE" id="PS50146"/>
    </source>
</evidence>
<sequence>MDDSKHLRVVASGGISTFSYNGSTLVIQRLDKKNLDVPLRQVLWVQYVEQALEVHFLARKKPGAPLSLVKARGAVHKDDRPHATEWVEALMDAAYQGTKRNRHLKVLVNPKGGQGKAVSAFRKKVEPIFHAAQCSLDVTYTRHPKHAYALAKELSLDYDAVVTVSGDGLIHEVINGLAQHTQPRRALTIPIAPIPTGSGNGLSLNLLGIEDGFDLAAAALNVIKGRPMKTDLFSFTQNGNRHFSFMSQAVGLMADLDLGTESLRWMGDTRFLLGFLRGVLRFKPCPVTLSIKVAERDKVKMAEYIRSVQPKDDEIHRQEDQLDQPHDTLPPLKHSDLDEDWISLDTPLLYIYAGQGPYVGRDLMQFPVSLPDDGLIDVVAQELTSRGDMLKAMDEAEKGAPYWMEGQHYFKAYAYRVTPHSLKGCLAVDGEAYPFEEFQVEVHPKLATLLSPHGRYASEFVVPGR</sequence>
<dbReference type="PROSITE" id="PS50146">
    <property type="entry name" value="DAGK"/>
    <property type="match status" value="1"/>
</dbReference>
<evidence type="ECO:0000313" key="3">
    <source>
        <dbReference type="Proteomes" id="UP000027265"/>
    </source>
</evidence>
<reference evidence="3" key="1">
    <citation type="journal article" date="2014" name="Proc. Natl. Acad. Sci. U.S.A.">
        <title>Extensive sampling of basidiomycete genomes demonstrates inadequacy of the white-rot/brown-rot paradigm for wood decay fungi.</title>
        <authorList>
            <person name="Riley R."/>
            <person name="Salamov A.A."/>
            <person name="Brown D.W."/>
            <person name="Nagy L.G."/>
            <person name="Floudas D."/>
            <person name="Held B.W."/>
            <person name="Levasseur A."/>
            <person name="Lombard V."/>
            <person name="Morin E."/>
            <person name="Otillar R."/>
            <person name="Lindquist E.A."/>
            <person name="Sun H."/>
            <person name="LaButti K.M."/>
            <person name="Schmutz J."/>
            <person name="Jabbour D."/>
            <person name="Luo H."/>
            <person name="Baker S.E."/>
            <person name="Pisabarro A.G."/>
            <person name="Walton J.D."/>
            <person name="Blanchette R.A."/>
            <person name="Henrissat B."/>
            <person name="Martin F."/>
            <person name="Cullen D."/>
            <person name="Hibbett D.S."/>
            <person name="Grigoriev I.V."/>
        </authorList>
    </citation>
    <scope>NUCLEOTIDE SEQUENCE [LARGE SCALE GENOMIC DNA]</scope>
    <source>
        <strain evidence="3">MUCL 33604</strain>
    </source>
</reference>
<proteinExistence type="predicted"/>
<dbReference type="GO" id="GO:0046512">
    <property type="term" value="P:sphingosine biosynthetic process"/>
    <property type="evidence" value="ECO:0007669"/>
    <property type="project" value="TreeGrafter"/>
</dbReference>
<dbReference type="Pfam" id="PF24321">
    <property type="entry name" value="DUF7493"/>
    <property type="match status" value="1"/>
</dbReference>
<dbReference type="Gene3D" id="3.40.50.10330">
    <property type="entry name" value="Probable inorganic polyphosphate/atp-NAD kinase, domain 1"/>
    <property type="match status" value="1"/>
</dbReference>
<name>A0A067Q145_9AGAM</name>
<dbReference type="OrthoDB" id="3853857at2759"/>